<sequence length="108" mass="12255">MDGWIKLIGWAVVGIGTAIAVAAVIKYLTYDRVLGWFQEREPLLEADRDRIGVSILKHLSNGNYGVINNIFDTVTEEVIEQESFEARNVDEQIKRAHQENGYVIYTLS</sequence>
<name>A0A073CMN2_PLAA1</name>
<dbReference type="EMBL" id="CM002804">
    <property type="protein sequence ID" value="KEI65225.1"/>
    <property type="molecule type" value="Genomic_DNA"/>
</dbReference>
<keyword evidence="1" id="KW-0472">Membrane</keyword>
<dbReference type="AlphaFoldDB" id="A0A073CMN2"/>
<dbReference type="Proteomes" id="UP000027395">
    <property type="component" value="Plasmid pPA115"/>
</dbReference>
<dbReference type="PATRIC" id="fig|388467.6.peg.4641"/>
<proteinExistence type="predicted"/>
<keyword evidence="1" id="KW-0812">Transmembrane</keyword>
<dbReference type="RefSeq" id="WP_042158357.1">
    <property type="nucleotide sequence ID" value="NZ_CM002804.1"/>
</dbReference>
<keyword evidence="2" id="KW-0614">Plasmid</keyword>
<protein>
    <submittedName>
        <fullName evidence="2">Uncharacterized protein</fullName>
    </submittedName>
</protein>
<evidence type="ECO:0000313" key="2">
    <source>
        <dbReference type="EMBL" id="KEI65225.1"/>
    </source>
</evidence>
<dbReference type="HOGENOM" id="CLU_2194513_0_0_3"/>
<organism evidence="2 3">
    <name type="scientific">Planktothrix agardhii (strain NIVA-CYA 126/8)</name>
    <dbReference type="NCBI Taxonomy" id="388467"/>
    <lineage>
        <taxon>Bacteria</taxon>
        <taxon>Bacillati</taxon>
        <taxon>Cyanobacteriota</taxon>
        <taxon>Cyanophyceae</taxon>
        <taxon>Oscillatoriophycideae</taxon>
        <taxon>Oscillatoriales</taxon>
        <taxon>Microcoleaceae</taxon>
        <taxon>Planktothrix</taxon>
    </lineage>
</organism>
<feature type="transmembrane region" description="Helical" evidence="1">
    <location>
        <begin position="7"/>
        <end position="28"/>
    </location>
</feature>
<gene>
    <name evidence="2" type="ORF">A19Y_9016</name>
</gene>
<reference evidence="2 3" key="1">
    <citation type="journal article" date="2014" name="Appl. Environ. Microbiol.">
        <title>Elucidation of insertion elements encoded on plasmids and in vitro construction of shuttle vectors from the toxic cyanobacterium Planktothrix.</title>
        <authorList>
            <person name="Christiansen G."/>
            <person name="Goesmann A."/>
            <person name="Kurmayer R."/>
        </authorList>
    </citation>
    <scope>NUCLEOTIDE SEQUENCE [LARGE SCALE GENOMIC DNA]</scope>
    <source>
        <strain evidence="2 3">NIVA-CYA 126/8</strain>
        <plasmid evidence="2">pPA115</plasmid>
    </source>
</reference>
<accession>A0A073CMN2</accession>
<keyword evidence="1" id="KW-1133">Transmembrane helix</keyword>
<evidence type="ECO:0000256" key="1">
    <source>
        <dbReference type="SAM" id="Phobius"/>
    </source>
</evidence>
<geneLocation type="plasmid" evidence="2 3">
    <name>pPA115</name>
</geneLocation>
<evidence type="ECO:0000313" key="3">
    <source>
        <dbReference type="Proteomes" id="UP000027395"/>
    </source>
</evidence>
<keyword evidence="3" id="KW-1185">Reference proteome</keyword>